<evidence type="ECO:0000256" key="6">
    <source>
        <dbReference type="ARBA" id="ARBA00022471"/>
    </source>
</evidence>
<name>A0A834LE02_RHOSS</name>
<evidence type="ECO:0000256" key="9">
    <source>
        <dbReference type="ARBA" id="ARBA00022729"/>
    </source>
</evidence>
<sequence>MGTVFRFPLLLTLVLCSLFIEIAHGAPVITIINSLPKDSPPLNMKCKTNVTVIDIEHPVNAGEVYIRNAETNDLYHCLAMWGRYFTEFEAFDPKRDAGHDKIIWKAEKDGFFLSYDYGQVDFDALEQLENPDIHVDSVRTMNLFRKIKEVLAALDCPKKFILRDLIKPDADRTKLFLSALLNFCIHREDYGQVDFDALEQLENPDLHVESVWTMNLFRKIKEVLAALDCPKKFILRDLIKPNADRTELFLSALLNFCIHREDYGQVDFDALEKLENPDLQWT</sequence>
<evidence type="ECO:0000256" key="10">
    <source>
        <dbReference type="ARBA" id="ARBA00022776"/>
    </source>
</evidence>
<evidence type="ECO:0000256" key="2">
    <source>
        <dbReference type="ARBA" id="ARBA00004613"/>
    </source>
</evidence>
<dbReference type="GO" id="GO:0051301">
    <property type="term" value="P:cell division"/>
    <property type="evidence" value="ECO:0007669"/>
    <property type="project" value="UniProtKB-KW"/>
</dbReference>
<protein>
    <recommendedName>
        <fullName evidence="15">Kinetochore protein Nuf2 N-terminal domain-containing protein</fullName>
    </recommendedName>
</protein>
<evidence type="ECO:0000256" key="8">
    <source>
        <dbReference type="ARBA" id="ARBA00022618"/>
    </source>
</evidence>
<comment type="similarity">
    <text evidence="4">Belongs to the plant self-incompatibility (S1) protein family.</text>
</comment>
<dbReference type="GO" id="GO:0031262">
    <property type="term" value="C:Ndc80 complex"/>
    <property type="evidence" value="ECO:0007669"/>
    <property type="project" value="InterPro"/>
</dbReference>
<keyword evidence="8" id="KW-0132">Cell division</keyword>
<dbReference type="Pfam" id="PF03800">
    <property type="entry name" value="Nuf2"/>
    <property type="match status" value="2"/>
</dbReference>
<keyword evidence="5" id="KW-0158">Chromosome</keyword>
<dbReference type="Gene3D" id="1.10.418.60">
    <property type="entry name" value="Ncd80 complex, Nuf2 subunit"/>
    <property type="match status" value="2"/>
</dbReference>
<keyword evidence="13" id="KW-0137">Centromere</keyword>
<evidence type="ECO:0000256" key="1">
    <source>
        <dbReference type="ARBA" id="ARBA00004584"/>
    </source>
</evidence>
<evidence type="ECO:0000256" key="13">
    <source>
        <dbReference type="ARBA" id="ARBA00023328"/>
    </source>
</evidence>
<dbReference type="GO" id="GO:0005576">
    <property type="term" value="C:extracellular region"/>
    <property type="evidence" value="ECO:0007669"/>
    <property type="project" value="UniProtKB-SubCell"/>
</dbReference>
<dbReference type="InterPro" id="IPR038275">
    <property type="entry name" value="Nuf2_N_sf"/>
</dbReference>
<feature type="chain" id="PRO_5032702583" description="Kinetochore protein Nuf2 N-terminal domain-containing protein" evidence="14">
    <location>
        <begin position="26"/>
        <end position="282"/>
    </location>
</feature>
<keyword evidence="7" id="KW-0964">Secreted</keyword>
<evidence type="ECO:0000313" key="16">
    <source>
        <dbReference type="EMBL" id="KAF7131807.1"/>
    </source>
</evidence>
<dbReference type="PANTHER" id="PTHR48441">
    <property type="match status" value="1"/>
</dbReference>
<evidence type="ECO:0000256" key="14">
    <source>
        <dbReference type="SAM" id="SignalP"/>
    </source>
</evidence>
<evidence type="ECO:0000256" key="11">
    <source>
        <dbReference type="ARBA" id="ARBA00023054"/>
    </source>
</evidence>
<gene>
    <name evidence="16" type="ORF">RHSIM_Rhsim09G0049000</name>
</gene>
<comment type="similarity">
    <text evidence="3">Belongs to the NUF2 family.</text>
</comment>
<feature type="domain" description="Kinetochore protein Nuf2 N-terminal" evidence="15">
    <location>
        <begin position="119"/>
        <end position="189"/>
    </location>
</feature>
<dbReference type="InterPro" id="IPR010264">
    <property type="entry name" value="Self-incomp_S1"/>
</dbReference>
<evidence type="ECO:0000256" key="4">
    <source>
        <dbReference type="ARBA" id="ARBA00005581"/>
    </source>
</evidence>
<evidence type="ECO:0000256" key="3">
    <source>
        <dbReference type="ARBA" id="ARBA00005498"/>
    </source>
</evidence>
<reference evidence="16" key="1">
    <citation type="submission" date="2019-11" db="EMBL/GenBank/DDBJ databases">
        <authorList>
            <person name="Liu Y."/>
            <person name="Hou J."/>
            <person name="Li T.-Q."/>
            <person name="Guan C.-H."/>
            <person name="Wu X."/>
            <person name="Wu H.-Z."/>
            <person name="Ling F."/>
            <person name="Zhang R."/>
            <person name="Shi X.-G."/>
            <person name="Ren J.-P."/>
            <person name="Chen E.-F."/>
            <person name="Sun J.-M."/>
        </authorList>
    </citation>
    <scope>NUCLEOTIDE SEQUENCE</scope>
    <source>
        <strain evidence="16">Adult_tree_wgs_1</strain>
        <tissue evidence="16">Leaves</tissue>
    </source>
</reference>
<dbReference type="EMBL" id="WJXA01000009">
    <property type="protein sequence ID" value="KAF7131807.1"/>
    <property type="molecule type" value="Genomic_DNA"/>
</dbReference>
<feature type="domain" description="Kinetochore protein Nuf2 N-terminal" evidence="15">
    <location>
        <begin position="193"/>
        <end position="263"/>
    </location>
</feature>
<dbReference type="InterPro" id="IPR005549">
    <property type="entry name" value="Kinetochore_Nuf2_N"/>
</dbReference>
<keyword evidence="9 14" id="KW-0732">Signal</keyword>
<proteinExistence type="inferred from homology"/>
<evidence type="ECO:0000259" key="15">
    <source>
        <dbReference type="Pfam" id="PF03800"/>
    </source>
</evidence>
<evidence type="ECO:0000256" key="7">
    <source>
        <dbReference type="ARBA" id="ARBA00022525"/>
    </source>
</evidence>
<keyword evidence="11" id="KW-0175">Coiled coil</keyword>
<evidence type="ECO:0000256" key="5">
    <source>
        <dbReference type="ARBA" id="ARBA00022454"/>
    </source>
</evidence>
<dbReference type="Pfam" id="PF05938">
    <property type="entry name" value="Self-incomp_S1"/>
    <property type="match status" value="1"/>
</dbReference>
<keyword evidence="17" id="KW-1185">Reference proteome</keyword>
<keyword evidence="12" id="KW-0131">Cell cycle</keyword>
<evidence type="ECO:0000313" key="17">
    <source>
        <dbReference type="Proteomes" id="UP000626092"/>
    </source>
</evidence>
<dbReference type="PANTHER" id="PTHR48441:SF1">
    <property type="entry name" value="NT-3"/>
    <property type="match status" value="1"/>
</dbReference>
<feature type="signal peptide" evidence="14">
    <location>
        <begin position="1"/>
        <end position="25"/>
    </location>
</feature>
<dbReference type="AlphaFoldDB" id="A0A834LE02"/>
<accession>A0A834LE02</accession>
<dbReference type="OrthoDB" id="826549at2759"/>
<dbReference type="Proteomes" id="UP000626092">
    <property type="component" value="Unassembled WGS sequence"/>
</dbReference>
<comment type="subcellular location">
    <subcellularLocation>
        <location evidence="1">Chromosome</location>
        <location evidence="1">Centromere</location>
    </subcellularLocation>
    <subcellularLocation>
        <location evidence="2">Secreted</location>
    </subcellularLocation>
</comment>
<comment type="caution">
    <text evidence="16">The sequence shown here is derived from an EMBL/GenBank/DDBJ whole genome shotgun (WGS) entry which is preliminary data.</text>
</comment>
<keyword evidence="6" id="KW-0713">Self-incompatibility</keyword>
<dbReference type="GO" id="GO:0060320">
    <property type="term" value="P:rejection of self pollen"/>
    <property type="evidence" value="ECO:0007669"/>
    <property type="project" value="UniProtKB-KW"/>
</dbReference>
<evidence type="ECO:0000256" key="12">
    <source>
        <dbReference type="ARBA" id="ARBA00023306"/>
    </source>
</evidence>
<organism evidence="16 17">
    <name type="scientific">Rhododendron simsii</name>
    <name type="common">Sims's rhododendron</name>
    <dbReference type="NCBI Taxonomy" id="118357"/>
    <lineage>
        <taxon>Eukaryota</taxon>
        <taxon>Viridiplantae</taxon>
        <taxon>Streptophyta</taxon>
        <taxon>Embryophyta</taxon>
        <taxon>Tracheophyta</taxon>
        <taxon>Spermatophyta</taxon>
        <taxon>Magnoliopsida</taxon>
        <taxon>eudicotyledons</taxon>
        <taxon>Gunneridae</taxon>
        <taxon>Pentapetalae</taxon>
        <taxon>asterids</taxon>
        <taxon>Ericales</taxon>
        <taxon>Ericaceae</taxon>
        <taxon>Ericoideae</taxon>
        <taxon>Rhodoreae</taxon>
        <taxon>Rhododendron</taxon>
    </lineage>
</organism>
<keyword evidence="10" id="KW-0498">Mitosis</keyword>